<sequence length="225" mass="25241">MTHIEALASCLLEGDPDKAWACIENYPESARPDVYHNLMTPAMRHIGHLWETNKITVADEHLATATCDFILSRLSYGIGKETSAGKAMFLCLDGEQHYLGLKMVDSLFKEHGWETRYFGPSLPLEYALHTAENWKPDVIGLSVSIVYHLPKLQQYVDAFSRLPENPAVLVGGRLTDLYNLRPHCKEDTVILRSLPETERWIQNDLTGGQQSGTTNSTPSPPVFES</sequence>
<accession>A0A1H7BQS3</accession>
<dbReference type="SUPFAM" id="SSF52242">
    <property type="entry name" value="Cobalamin (vitamin B12)-binding domain"/>
    <property type="match status" value="1"/>
</dbReference>
<organism evidence="3 4">
    <name type="scientific">Bhargavaea ginsengi</name>
    <dbReference type="NCBI Taxonomy" id="426757"/>
    <lineage>
        <taxon>Bacteria</taxon>
        <taxon>Bacillati</taxon>
        <taxon>Bacillota</taxon>
        <taxon>Bacilli</taxon>
        <taxon>Bacillales</taxon>
        <taxon>Caryophanaceae</taxon>
        <taxon>Bhargavaea</taxon>
    </lineage>
</organism>
<reference evidence="4" key="1">
    <citation type="submission" date="2016-10" db="EMBL/GenBank/DDBJ databases">
        <authorList>
            <person name="Varghese N."/>
            <person name="Submissions S."/>
        </authorList>
    </citation>
    <scope>NUCLEOTIDE SEQUENCE [LARGE SCALE GENOMIC DNA]</scope>
    <source>
        <strain evidence="4">CGMCC 1.6763</strain>
    </source>
</reference>
<dbReference type="InterPro" id="IPR006158">
    <property type="entry name" value="Cobalamin-bd"/>
</dbReference>
<dbReference type="Proteomes" id="UP000199200">
    <property type="component" value="Unassembled WGS sequence"/>
</dbReference>
<dbReference type="InterPro" id="IPR036724">
    <property type="entry name" value="Cobalamin-bd_sf"/>
</dbReference>
<dbReference type="GO" id="GO:0031419">
    <property type="term" value="F:cobalamin binding"/>
    <property type="evidence" value="ECO:0007669"/>
    <property type="project" value="InterPro"/>
</dbReference>
<gene>
    <name evidence="3" type="ORF">SAMN04488127_2837</name>
</gene>
<dbReference type="InterPro" id="IPR003759">
    <property type="entry name" value="Cbl-bd_cap"/>
</dbReference>
<dbReference type="STRING" id="426757.SAMN04488127_2837"/>
<dbReference type="GO" id="GO:0046872">
    <property type="term" value="F:metal ion binding"/>
    <property type="evidence" value="ECO:0007669"/>
    <property type="project" value="InterPro"/>
</dbReference>
<dbReference type="EMBL" id="FNZF01000007">
    <property type="protein sequence ID" value="SEJ79808.1"/>
    <property type="molecule type" value="Genomic_DNA"/>
</dbReference>
<dbReference type="PROSITE" id="PS51332">
    <property type="entry name" value="B12_BINDING"/>
    <property type="match status" value="1"/>
</dbReference>
<name>A0A1H7BQS3_9BACL</name>
<evidence type="ECO:0000313" key="4">
    <source>
        <dbReference type="Proteomes" id="UP000199200"/>
    </source>
</evidence>
<evidence type="ECO:0000259" key="2">
    <source>
        <dbReference type="PROSITE" id="PS51332"/>
    </source>
</evidence>
<evidence type="ECO:0000313" key="3">
    <source>
        <dbReference type="EMBL" id="SEJ79808.1"/>
    </source>
</evidence>
<protein>
    <submittedName>
        <fullName evidence="3">Methanogenic corrinoid protein MtbC1</fullName>
    </submittedName>
</protein>
<dbReference type="AlphaFoldDB" id="A0A1H7BQS3"/>
<feature type="region of interest" description="Disordered" evidence="1">
    <location>
        <begin position="204"/>
        <end position="225"/>
    </location>
</feature>
<evidence type="ECO:0000256" key="1">
    <source>
        <dbReference type="SAM" id="MobiDB-lite"/>
    </source>
</evidence>
<proteinExistence type="predicted"/>
<feature type="compositionally biased region" description="Low complexity" evidence="1">
    <location>
        <begin position="206"/>
        <end position="217"/>
    </location>
</feature>
<dbReference type="Pfam" id="PF02310">
    <property type="entry name" value="B12-binding"/>
    <property type="match status" value="1"/>
</dbReference>
<dbReference type="CDD" id="cd02065">
    <property type="entry name" value="B12-binding_like"/>
    <property type="match status" value="1"/>
</dbReference>
<feature type="domain" description="B12-binding" evidence="2">
    <location>
        <begin position="84"/>
        <end position="212"/>
    </location>
</feature>
<dbReference type="RefSeq" id="WP_092055572.1">
    <property type="nucleotide sequence ID" value="NZ_FNZF01000007.1"/>
</dbReference>
<dbReference type="Gene3D" id="1.10.1240.10">
    <property type="entry name" value="Methionine synthase domain"/>
    <property type="match status" value="1"/>
</dbReference>
<keyword evidence="4" id="KW-1185">Reference proteome</keyword>
<dbReference type="Pfam" id="PF02607">
    <property type="entry name" value="B12-binding_2"/>
    <property type="match status" value="1"/>
</dbReference>
<dbReference type="OrthoDB" id="5756833at2"/>
<dbReference type="Gene3D" id="3.40.50.280">
    <property type="entry name" value="Cobalamin-binding domain"/>
    <property type="match status" value="1"/>
</dbReference>
<dbReference type="InterPro" id="IPR036594">
    <property type="entry name" value="Meth_synthase_dom"/>
</dbReference>